<dbReference type="AlphaFoldDB" id="A0A7S3ZXQ5"/>
<keyword evidence="1" id="KW-1133">Transmembrane helix</keyword>
<feature type="transmembrane region" description="Helical" evidence="1">
    <location>
        <begin position="249"/>
        <end position="274"/>
    </location>
</feature>
<organism evidence="3">
    <name type="scientific">Pelagomonas calceolata</name>
    <dbReference type="NCBI Taxonomy" id="35677"/>
    <lineage>
        <taxon>Eukaryota</taxon>
        <taxon>Sar</taxon>
        <taxon>Stramenopiles</taxon>
        <taxon>Ochrophyta</taxon>
        <taxon>Pelagophyceae</taxon>
        <taxon>Pelagomonadales</taxon>
        <taxon>Pelagomonadaceae</taxon>
        <taxon>Pelagomonas</taxon>
    </lineage>
</organism>
<dbReference type="Proteomes" id="UP000789595">
    <property type="component" value="Unassembled WGS sequence"/>
</dbReference>
<dbReference type="OrthoDB" id="202871at2759"/>
<evidence type="ECO:0000256" key="2">
    <source>
        <dbReference type="SAM" id="SignalP"/>
    </source>
</evidence>
<feature type="transmembrane region" description="Helical" evidence="1">
    <location>
        <begin position="74"/>
        <end position="93"/>
    </location>
</feature>
<feature type="chain" id="PRO_5036212279" evidence="2">
    <location>
        <begin position="22"/>
        <end position="354"/>
    </location>
</feature>
<feature type="transmembrane region" description="Helical" evidence="1">
    <location>
        <begin position="114"/>
        <end position="134"/>
    </location>
</feature>
<keyword evidence="1" id="KW-0472">Membrane</keyword>
<proteinExistence type="predicted"/>
<evidence type="ECO:0000256" key="1">
    <source>
        <dbReference type="SAM" id="Phobius"/>
    </source>
</evidence>
<evidence type="ECO:0000313" key="4">
    <source>
        <dbReference type="EMBL" id="CAH0369174.1"/>
    </source>
</evidence>
<sequence>MLAMARRRVAALAVLTHCVTALLLPRAPVRVHTVALRAAPQKYDETTAPLAETLRSSEFAAAAATGAKALAPSVGLAIVGTIAFGPLAIWLRSFINGEGLAVLANDEGQYFQNYVNAIDVMFSLLLVNTFAWLYNQQEQLYVSLFAEVSVAKALLEQIAYVSRGRPEYAAQLLENVRRYVDDDLTRLSAEPVTALLGGSPANYADPLEQVMWLTSVGSPGDVYETVRSLREARGQRLGALQRKLPAAHFGLLAVLGVLVLAIFPLLAAATGAAVAPEDGLLRVQAVLFGLMTFAIAVTLAVLYAFWMPAGSAYNVDAVLEVMIDGLRAEIDERERAVDDAFAGRGDDARPGNPS</sequence>
<dbReference type="EMBL" id="CAKKNE010000002">
    <property type="protein sequence ID" value="CAH0369174.1"/>
    <property type="molecule type" value="Genomic_DNA"/>
</dbReference>
<reference evidence="3" key="1">
    <citation type="submission" date="2021-01" db="EMBL/GenBank/DDBJ databases">
        <authorList>
            <person name="Corre E."/>
            <person name="Pelletier E."/>
            <person name="Niang G."/>
            <person name="Scheremetjew M."/>
            <person name="Finn R."/>
            <person name="Kale V."/>
            <person name="Holt S."/>
            <person name="Cochrane G."/>
            <person name="Meng A."/>
            <person name="Brown T."/>
            <person name="Cohen L."/>
        </authorList>
    </citation>
    <scope>NUCLEOTIDE SEQUENCE</scope>
    <source>
        <strain evidence="3">CCMP1756</strain>
    </source>
</reference>
<dbReference type="EMBL" id="HBIW01014633">
    <property type="protein sequence ID" value="CAE0697161.1"/>
    <property type="molecule type" value="Transcribed_RNA"/>
</dbReference>
<gene>
    <name evidence="3" type="ORF">PCAL00307_LOCUS12597</name>
    <name evidence="4" type="ORF">PECAL_2P22850</name>
</gene>
<feature type="transmembrane region" description="Helical" evidence="1">
    <location>
        <begin position="286"/>
        <end position="306"/>
    </location>
</feature>
<accession>A0A7S3ZXQ5</accession>
<keyword evidence="1" id="KW-0812">Transmembrane</keyword>
<reference evidence="4" key="2">
    <citation type="submission" date="2021-11" db="EMBL/GenBank/DDBJ databases">
        <authorList>
            <consortium name="Genoscope - CEA"/>
            <person name="William W."/>
        </authorList>
    </citation>
    <scope>NUCLEOTIDE SEQUENCE</scope>
</reference>
<evidence type="ECO:0000313" key="5">
    <source>
        <dbReference type="Proteomes" id="UP000789595"/>
    </source>
</evidence>
<protein>
    <submittedName>
        <fullName evidence="3">Uncharacterized protein</fullName>
    </submittedName>
</protein>
<keyword evidence="2" id="KW-0732">Signal</keyword>
<name>A0A7S3ZXQ5_9STRA</name>
<evidence type="ECO:0000313" key="3">
    <source>
        <dbReference type="EMBL" id="CAE0697161.1"/>
    </source>
</evidence>
<feature type="signal peptide" evidence="2">
    <location>
        <begin position="1"/>
        <end position="21"/>
    </location>
</feature>
<keyword evidence="5" id="KW-1185">Reference proteome</keyword>